<organism evidence="1 2">
    <name type="scientific">Candidatus Terrybacteria bacterium RIFCSPHIGHO2_01_FULL_43_35</name>
    <dbReference type="NCBI Taxonomy" id="1802361"/>
    <lineage>
        <taxon>Bacteria</taxon>
        <taxon>Candidatus Terryibacteriota</taxon>
    </lineage>
</organism>
<dbReference type="EMBL" id="MHSR01000013">
    <property type="protein sequence ID" value="OHA46595.1"/>
    <property type="molecule type" value="Genomic_DNA"/>
</dbReference>
<protein>
    <submittedName>
        <fullName evidence="1">Uncharacterized protein</fullName>
    </submittedName>
</protein>
<sequence length="145" mass="16284">MGPREKPTSHAEIKEVDEDKERYSAEELSSILRVKIGEGSSLSYLKRDLEDGKAIAIAVTKNFDIWLSSNHTGIYKDSGIDDTDVVLECRCNKTANGIGFVAYSNFKPIFRRDLDMDSVFGKFINMLGEDNARSIVLSKMQEILD</sequence>
<accession>A0A1G2PE37</accession>
<proteinExistence type="predicted"/>
<gene>
    <name evidence="1" type="ORF">A2828_01670</name>
</gene>
<evidence type="ECO:0000313" key="2">
    <source>
        <dbReference type="Proteomes" id="UP000178869"/>
    </source>
</evidence>
<name>A0A1G2PE37_9BACT</name>
<evidence type="ECO:0000313" key="1">
    <source>
        <dbReference type="EMBL" id="OHA46595.1"/>
    </source>
</evidence>
<dbReference type="Proteomes" id="UP000178869">
    <property type="component" value="Unassembled WGS sequence"/>
</dbReference>
<reference evidence="1 2" key="1">
    <citation type="journal article" date="2016" name="Nat. Commun.">
        <title>Thousands of microbial genomes shed light on interconnected biogeochemical processes in an aquifer system.</title>
        <authorList>
            <person name="Anantharaman K."/>
            <person name="Brown C.T."/>
            <person name="Hug L.A."/>
            <person name="Sharon I."/>
            <person name="Castelle C.J."/>
            <person name="Probst A.J."/>
            <person name="Thomas B.C."/>
            <person name="Singh A."/>
            <person name="Wilkins M.J."/>
            <person name="Karaoz U."/>
            <person name="Brodie E.L."/>
            <person name="Williams K.H."/>
            <person name="Hubbard S.S."/>
            <person name="Banfield J.F."/>
        </authorList>
    </citation>
    <scope>NUCLEOTIDE SEQUENCE [LARGE SCALE GENOMIC DNA]</scope>
</reference>
<comment type="caution">
    <text evidence="1">The sequence shown here is derived from an EMBL/GenBank/DDBJ whole genome shotgun (WGS) entry which is preliminary data.</text>
</comment>
<dbReference type="AlphaFoldDB" id="A0A1G2PE37"/>